<evidence type="ECO:0000259" key="3">
    <source>
        <dbReference type="PROSITE" id="PS51898"/>
    </source>
</evidence>
<keyword evidence="1" id="KW-0238">DNA-binding</keyword>
<gene>
    <name evidence="4" type="ORF">AAME72_01390</name>
</gene>
<dbReference type="InterPro" id="IPR010998">
    <property type="entry name" value="Integrase_recombinase_N"/>
</dbReference>
<dbReference type="PROSITE" id="PS51898">
    <property type="entry name" value="TYR_RECOMBINASE"/>
    <property type="match status" value="1"/>
</dbReference>
<keyword evidence="2" id="KW-0233">DNA recombination</keyword>
<accession>A0AAU7GCE0</accession>
<dbReference type="GO" id="GO:0003677">
    <property type="term" value="F:DNA binding"/>
    <property type="evidence" value="ECO:0007669"/>
    <property type="project" value="UniProtKB-KW"/>
</dbReference>
<dbReference type="Gene3D" id="1.10.443.10">
    <property type="entry name" value="Intergrase catalytic core"/>
    <property type="match status" value="1"/>
</dbReference>
<dbReference type="InterPro" id="IPR052925">
    <property type="entry name" value="Phage_Integrase-like_Recomb"/>
</dbReference>
<dbReference type="Gene3D" id="1.10.150.130">
    <property type="match status" value="1"/>
</dbReference>
<evidence type="ECO:0000256" key="2">
    <source>
        <dbReference type="ARBA" id="ARBA00023172"/>
    </source>
</evidence>
<evidence type="ECO:0000256" key="1">
    <source>
        <dbReference type="ARBA" id="ARBA00023125"/>
    </source>
</evidence>
<dbReference type="InterPro" id="IPR013762">
    <property type="entry name" value="Integrase-like_cat_sf"/>
</dbReference>
<dbReference type="EMBL" id="CP157390">
    <property type="protein sequence ID" value="XBM48525.1"/>
    <property type="molecule type" value="Genomic_DNA"/>
</dbReference>
<dbReference type="Pfam" id="PF00589">
    <property type="entry name" value="Phage_integrase"/>
    <property type="match status" value="1"/>
</dbReference>
<proteinExistence type="predicted"/>
<name>A0AAU7GCE0_9MICO</name>
<dbReference type="AlphaFoldDB" id="A0AAU7GCE0"/>
<reference evidence="4" key="1">
    <citation type="submission" date="2024-05" db="EMBL/GenBank/DDBJ databases">
        <title>The Natural Products Discovery Center: Release of the First 8490 Sequenced Strains for Exploring Actinobacteria Biosynthetic Diversity.</title>
        <authorList>
            <person name="Kalkreuter E."/>
            <person name="Kautsar S.A."/>
            <person name="Yang D."/>
            <person name="Bader C.D."/>
            <person name="Teijaro C.N."/>
            <person name="Fluegel L."/>
            <person name="Davis C.M."/>
            <person name="Simpson J.R."/>
            <person name="Lauterbach L."/>
            <person name="Steele A.D."/>
            <person name="Gui C."/>
            <person name="Meng S."/>
            <person name="Li G."/>
            <person name="Viehrig K."/>
            <person name="Ye F."/>
            <person name="Su P."/>
            <person name="Kiefer A.F."/>
            <person name="Nichols A."/>
            <person name="Cepeda A.J."/>
            <person name="Yan W."/>
            <person name="Fan B."/>
            <person name="Jiang Y."/>
            <person name="Adhikari A."/>
            <person name="Zheng C.-J."/>
            <person name="Schuster L."/>
            <person name="Cowan T.M."/>
            <person name="Smanski M.J."/>
            <person name="Chevrette M.G."/>
            <person name="de Carvalho L.P.S."/>
            <person name="Shen B."/>
        </authorList>
    </citation>
    <scope>NUCLEOTIDE SEQUENCE</scope>
    <source>
        <strain evidence="4">NPDC080035</strain>
    </source>
</reference>
<protein>
    <submittedName>
        <fullName evidence="4">Tyrosine-type recombinase/integrase</fullName>
    </submittedName>
</protein>
<dbReference type="InterPro" id="IPR002104">
    <property type="entry name" value="Integrase_catalytic"/>
</dbReference>
<sequence>MNEVLAVASPAFTITNREQVLATIADEVAPATRKAYLQAMKLLRRYYETQGWNLYPLDDAGEFVDARFLEQVLSYLQNLVSSGRTYSTVNKTLSAIKYFAGYENARAYAVLVSKPTRAFMEGLARQTKSHTPKQAQSLTLSQVEALHAYLRKGRTPRDIRDRAMLSLGIATALRSQNLGELTLSDVSPAVSIDGVVVRVRFSKTDQLGKGNYIPVAKSPRRSVDPIGALNEWLSVLGLFGFSKDNTPDFPLFPAIRGRKAVQATKMLNPNIAITETLRNRLVEAAIATPAQAFAYSSHSLRATFITLASQAGVSEADIAAVSLHSSMATLRKYDRSSVERHATVAYLQ</sequence>
<dbReference type="GO" id="GO:0015074">
    <property type="term" value="P:DNA integration"/>
    <property type="evidence" value="ECO:0007669"/>
    <property type="project" value="InterPro"/>
</dbReference>
<dbReference type="InterPro" id="IPR011010">
    <property type="entry name" value="DNA_brk_join_enz"/>
</dbReference>
<dbReference type="RefSeq" id="WP_348788475.1">
    <property type="nucleotide sequence ID" value="NZ_CP157390.1"/>
</dbReference>
<organism evidence="4">
    <name type="scientific">Leifsonia sp. NPDC080035</name>
    <dbReference type="NCBI Taxonomy" id="3143936"/>
    <lineage>
        <taxon>Bacteria</taxon>
        <taxon>Bacillati</taxon>
        <taxon>Actinomycetota</taxon>
        <taxon>Actinomycetes</taxon>
        <taxon>Micrococcales</taxon>
        <taxon>Microbacteriaceae</taxon>
        <taxon>Leifsonia</taxon>
    </lineage>
</organism>
<evidence type="ECO:0000313" key="4">
    <source>
        <dbReference type="EMBL" id="XBM48525.1"/>
    </source>
</evidence>
<dbReference type="PANTHER" id="PTHR34605:SF3">
    <property type="entry name" value="P CELL-TYPE AGGLUTINATION PROTEIN MAP4-LIKE-RELATED"/>
    <property type="match status" value="1"/>
</dbReference>
<dbReference type="SUPFAM" id="SSF56349">
    <property type="entry name" value="DNA breaking-rejoining enzymes"/>
    <property type="match status" value="1"/>
</dbReference>
<dbReference type="PANTHER" id="PTHR34605">
    <property type="entry name" value="PHAGE_INTEGRASE DOMAIN-CONTAINING PROTEIN"/>
    <property type="match status" value="1"/>
</dbReference>
<feature type="domain" description="Tyr recombinase" evidence="3">
    <location>
        <begin position="133"/>
        <end position="346"/>
    </location>
</feature>
<dbReference type="GO" id="GO:0006310">
    <property type="term" value="P:DNA recombination"/>
    <property type="evidence" value="ECO:0007669"/>
    <property type="project" value="UniProtKB-KW"/>
</dbReference>